<dbReference type="Proteomes" id="UP000800092">
    <property type="component" value="Unassembled WGS sequence"/>
</dbReference>
<keyword evidence="3" id="KW-1185">Reference proteome</keyword>
<organism evidence="2 3">
    <name type="scientific">Viridothelium virens</name>
    <name type="common">Speckled blister lichen</name>
    <name type="synonym">Trypethelium virens</name>
    <dbReference type="NCBI Taxonomy" id="1048519"/>
    <lineage>
        <taxon>Eukaryota</taxon>
        <taxon>Fungi</taxon>
        <taxon>Dikarya</taxon>
        <taxon>Ascomycota</taxon>
        <taxon>Pezizomycotina</taxon>
        <taxon>Dothideomycetes</taxon>
        <taxon>Dothideomycetes incertae sedis</taxon>
        <taxon>Trypetheliales</taxon>
        <taxon>Trypetheliaceae</taxon>
        <taxon>Viridothelium</taxon>
    </lineage>
</organism>
<keyword evidence="1" id="KW-0812">Transmembrane</keyword>
<keyword evidence="1" id="KW-0472">Membrane</keyword>
<gene>
    <name evidence="2" type="ORF">EV356DRAFT_499844</name>
</gene>
<dbReference type="AlphaFoldDB" id="A0A6A6HNJ2"/>
<name>A0A6A6HNJ2_VIRVR</name>
<feature type="transmembrane region" description="Helical" evidence="1">
    <location>
        <begin position="34"/>
        <end position="56"/>
    </location>
</feature>
<evidence type="ECO:0000313" key="3">
    <source>
        <dbReference type="Proteomes" id="UP000800092"/>
    </source>
</evidence>
<dbReference type="EMBL" id="ML991772">
    <property type="protein sequence ID" value="KAF2239656.1"/>
    <property type="molecule type" value="Genomic_DNA"/>
</dbReference>
<feature type="transmembrane region" description="Helical" evidence="1">
    <location>
        <begin position="76"/>
        <end position="98"/>
    </location>
</feature>
<sequence>MEAAEGNETQAHETHSPTYREKLSSGEKLWPWKFGLRVILLVITIIGIGCLAWAVSHSPQFDDYNFSEDDSWALPWGLITLPCSFIWSAVCILVLLILSAYSVSGFGTGGYIQDVEPDGGEYYLAPNGTWVYNATSSYYDPYYDNPSSTTQRECDPDFSSCAAQDAYVNQLWHLMNRLVGVEYTAVACQAIAVLLHFALFVWACCDTHARNSRRTRKDAEAIAEKIIRDLKEKGELVPAVPAQRAREDPVMTVPGGVQMQEHYRSGPS</sequence>
<protein>
    <submittedName>
        <fullName evidence="2">Uncharacterized protein</fullName>
    </submittedName>
</protein>
<accession>A0A6A6HNJ2</accession>
<dbReference type="OrthoDB" id="5279542at2759"/>
<proteinExistence type="predicted"/>
<evidence type="ECO:0000313" key="2">
    <source>
        <dbReference type="EMBL" id="KAF2239656.1"/>
    </source>
</evidence>
<reference evidence="2" key="1">
    <citation type="journal article" date="2020" name="Stud. Mycol.">
        <title>101 Dothideomycetes genomes: a test case for predicting lifestyles and emergence of pathogens.</title>
        <authorList>
            <person name="Haridas S."/>
            <person name="Albert R."/>
            <person name="Binder M."/>
            <person name="Bloem J."/>
            <person name="Labutti K."/>
            <person name="Salamov A."/>
            <person name="Andreopoulos B."/>
            <person name="Baker S."/>
            <person name="Barry K."/>
            <person name="Bills G."/>
            <person name="Bluhm B."/>
            <person name="Cannon C."/>
            <person name="Castanera R."/>
            <person name="Culley D."/>
            <person name="Daum C."/>
            <person name="Ezra D."/>
            <person name="Gonzalez J."/>
            <person name="Henrissat B."/>
            <person name="Kuo A."/>
            <person name="Liang C."/>
            <person name="Lipzen A."/>
            <person name="Lutzoni F."/>
            <person name="Magnuson J."/>
            <person name="Mondo S."/>
            <person name="Nolan M."/>
            <person name="Ohm R."/>
            <person name="Pangilinan J."/>
            <person name="Park H.-J."/>
            <person name="Ramirez L."/>
            <person name="Alfaro M."/>
            <person name="Sun H."/>
            <person name="Tritt A."/>
            <person name="Yoshinaga Y."/>
            <person name="Zwiers L.-H."/>
            <person name="Turgeon B."/>
            <person name="Goodwin S."/>
            <person name="Spatafora J."/>
            <person name="Crous P."/>
            <person name="Grigoriev I."/>
        </authorList>
    </citation>
    <scope>NUCLEOTIDE SEQUENCE</scope>
    <source>
        <strain evidence="2">Tuck. ex Michener</strain>
    </source>
</reference>
<feature type="transmembrane region" description="Helical" evidence="1">
    <location>
        <begin position="183"/>
        <end position="203"/>
    </location>
</feature>
<evidence type="ECO:0000256" key="1">
    <source>
        <dbReference type="SAM" id="Phobius"/>
    </source>
</evidence>
<keyword evidence="1" id="KW-1133">Transmembrane helix</keyword>